<evidence type="ECO:0000256" key="7">
    <source>
        <dbReference type="ARBA" id="ARBA00023136"/>
    </source>
</evidence>
<dbReference type="Pfam" id="PF19029">
    <property type="entry name" value="DUF883_C"/>
    <property type="match status" value="1"/>
</dbReference>
<evidence type="ECO:0000259" key="9">
    <source>
        <dbReference type="Pfam" id="PF05957"/>
    </source>
</evidence>
<sequence>MSQEFENRKNELLNDVREVLKEAETLYKSAVDDGSAEAQELKSKLKDQLDNAKVKYASLEATVADKAKETAKQADVLVHEKPYQALGIAAAAGLLLGVLLTRK</sequence>
<evidence type="ECO:0000256" key="8">
    <source>
        <dbReference type="SAM" id="Coils"/>
    </source>
</evidence>
<keyword evidence="3" id="KW-1003">Cell membrane</keyword>
<dbReference type="Proteomes" id="UP000832034">
    <property type="component" value="Chromosome"/>
</dbReference>
<feature type="coiled-coil region" evidence="8">
    <location>
        <begin position="2"/>
        <end position="69"/>
    </location>
</feature>
<dbReference type="InterPro" id="IPR043604">
    <property type="entry name" value="DUF883_N"/>
</dbReference>
<proteinExistence type="inferred from homology"/>
<evidence type="ECO:0000256" key="4">
    <source>
        <dbReference type="ARBA" id="ARBA00022519"/>
    </source>
</evidence>
<accession>A0ABY4EAD5</accession>
<evidence type="ECO:0000313" key="11">
    <source>
        <dbReference type="EMBL" id="UOO92722.1"/>
    </source>
</evidence>
<keyword evidence="5" id="KW-0812">Transmembrane</keyword>
<evidence type="ECO:0000256" key="5">
    <source>
        <dbReference type="ARBA" id="ARBA00022692"/>
    </source>
</evidence>
<feature type="domain" description="DUF883" evidence="10">
    <location>
        <begin position="74"/>
        <end position="103"/>
    </location>
</feature>
<evidence type="ECO:0000259" key="10">
    <source>
        <dbReference type="Pfam" id="PF19029"/>
    </source>
</evidence>
<dbReference type="InterPro" id="IPR043605">
    <property type="entry name" value="DUF883_C"/>
</dbReference>
<gene>
    <name evidence="11" type="ORF">LVJ81_01350</name>
</gene>
<evidence type="ECO:0000256" key="3">
    <source>
        <dbReference type="ARBA" id="ARBA00022475"/>
    </source>
</evidence>
<keyword evidence="12" id="KW-1185">Reference proteome</keyword>
<keyword evidence="4" id="KW-0997">Cell inner membrane</keyword>
<keyword evidence="8" id="KW-0175">Coiled coil</keyword>
<comment type="similarity">
    <text evidence="2">Belongs to the ElaB/YgaM/YqjD family.</text>
</comment>
<evidence type="ECO:0000313" key="12">
    <source>
        <dbReference type="Proteomes" id="UP000832034"/>
    </source>
</evidence>
<keyword evidence="7" id="KW-0472">Membrane</keyword>
<name>A0ABY4EAD5_VITST</name>
<dbReference type="EMBL" id="CP091512">
    <property type="protein sequence ID" value="UOO92722.1"/>
    <property type="molecule type" value="Genomic_DNA"/>
</dbReference>
<evidence type="ECO:0000256" key="2">
    <source>
        <dbReference type="ARBA" id="ARBA00010423"/>
    </source>
</evidence>
<comment type="subcellular location">
    <subcellularLocation>
        <location evidence="1">Cell inner membrane</location>
        <topology evidence="1">Single-pass membrane protein</topology>
    </subcellularLocation>
</comment>
<dbReference type="PANTHER" id="PTHR35893">
    <property type="entry name" value="INNER MEMBRANE PROTEIN-RELATED"/>
    <property type="match status" value="1"/>
</dbReference>
<dbReference type="RefSeq" id="WP_019957048.1">
    <property type="nucleotide sequence ID" value="NZ_CP091512.1"/>
</dbReference>
<dbReference type="Pfam" id="PF05957">
    <property type="entry name" value="DUF883"/>
    <property type="match status" value="1"/>
</dbReference>
<organism evidence="11 12">
    <name type="scientific">Vitreoscilla stercoraria</name>
    <dbReference type="NCBI Taxonomy" id="61"/>
    <lineage>
        <taxon>Bacteria</taxon>
        <taxon>Pseudomonadati</taxon>
        <taxon>Pseudomonadota</taxon>
        <taxon>Betaproteobacteria</taxon>
        <taxon>Neisseriales</taxon>
        <taxon>Neisseriaceae</taxon>
        <taxon>Vitreoscilla</taxon>
    </lineage>
</organism>
<evidence type="ECO:0000256" key="6">
    <source>
        <dbReference type="ARBA" id="ARBA00022989"/>
    </source>
</evidence>
<dbReference type="InterPro" id="IPR010279">
    <property type="entry name" value="YqjD/ElaB"/>
</dbReference>
<feature type="domain" description="DUF883" evidence="9">
    <location>
        <begin position="11"/>
        <end position="53"/>
    </location>
</feature>
<keyword evidence="6" id="KW-1133">Transmembrane helix</keyword>
<reference evidence="11" key="1">
    <citation type="submission" date="2021-12" db="EMBL/GenBank/DDBJ databases">
        <authorList>
            <person name="Veyrier F.J."/>
        </authorList>
    </citation>
    <scope>NUCLEOTIDE SEQUENCE</scope>
    <source>
        <strain evidence="11">SAG 1488-6</strain>
    </source>
</reference>
<reference evidence="11" key="2">
    <citation type="journal article" date="2022" name="Res Sq">
        <title>Evolution of multicellular longitudinally dividing oral cavity symbionts (Neisseriaceae).</title>
        <authorList>
            <person name="Nyongesa S."/>
            <person name="Weber P."/>
            <person name="Bernet E."/>
            <person name="Pullido F."/>
            <person name="Nieckarz M."/>
            <person name="Delaby M."/>
            <person name="Nieves C."/>
            <person name="Viehboeck T."/>
            <person name="Krause N."/>
            <person name="Rivera-Millot A."/>
            <person name="Nakamura A."/>
            <person name="Vischer N."/>
            <person name="VanNieuwenhze M."/>
            <person name="Brun Y."/>
            <person name="Cava F."/>
            <person name="Bulgheresi S."/>
            <person name="Veyrier F."/>
        </authorList>
    </citation>
    <scope>NUCLEOTIDE SEQUENCE</scope>
    <source>
        <strain evidence="11">SAG 1488-6</strain>
    </source>
</reference>
<dbReference type="PANTHER" id="PTHR35893:SF3">
    <property type="entry name" value="INNER MEMBRANE PROTEIN"/>
    <property type="match status" value="1"/>
</dbReference>
<evidence type="ECO:0000256" key="1">
    <source>
        <dbReference type="ARBA" id="ARBA00004377"/>
    </source>
</evidence>
<protein>
    <submittedName>
        <fullName evidence="11">DUF883 family protein</fullName>
    </submittedName>
</protein>